<evidence type="ECO:0000256" key="6">
    <source>
        <dbReference type="ARBA" id="ARBA00023237"/>
    </source>
</evidence>
<dbReference type="Gene3D" id="2.40.170.20">
    <property type="entry name" value="TonB-dependent receptor, beta-barrel domain"/>
    <property type="match status" value="1"/>
</dbReference>
<keyword evidence="5 7" id="KW-0472">Membrane</keyword>
<dbReference type="NCBIfam" id="TIGR04056">
    <property type="entry name" value="OMP_RagA_SusC"/>
    <property type="match status" value="1"/>
</dbReference>
<evidence type="ECO:0000313" key="11">
    <source>
        <dbReference type="Proteomes" id="UP001597374"/>
    </source>
</evidence>
<organism evidence="10 11">
    <name type="scientific">Pontibacter ruber</name>
    <dbReference type="NCBI Taxonomy" id="1343895"/>
    <lineage>
        <taxon>Bacteria</taxon>
        <taxon>Pseudomonadati</taxon>
        <taxon>Bacteroidota</taxon>
        <taxon>Cytophagia</taxon>
        <taxon>Cytophagales</taxon>
        <taxon>Hymenobacteraceae</taxon>
        <taxon>Pontibacter</taxon>
    </lineage>
</organism>
<dbReference type="Proteomes" id="UP001597374">
    <property type="component" value="Unassembled WGS sequence"/>
</dbReference>
<comment type="similarity">
    <text evidence="7">Belongs to the TonB-dependent receptor family.</text>
</comment>
<comment type="subcellular location">
    <subcellularLocation>
        <location evidence="1 7">Cell outer membrane</location>
        <topology evidence="1 7">Multi-pass membrane protein</topology>
    </subcellularLocation>
</comment>
<gene>
    <name evidence="10" type="ORF">ACFSKP_08400</name>
</gene>
<keyword evidence="2 7" id="KW-0813">Transport</keyword>
<comment type="caution">
    <text evidence="10">The sequence shown here is derived from an EMBL/GenBank/DDBJ whole genome shotgun (WGS) entry which is preliminary data.</text>
</comment>
<protein>
    <submittedName>
        <fullName evidence="10">SusC/RagA family TonB-linked outer membrane protein</fullName>
    </submittedName>
</protein>
<name>A0ABW5CVB2_9BACT</name>
<accession>A0ABW5CVB2</accession>
<dbReference type="SUPFAM" id="SSF56935">
    <property type="entry name" value="Porins"/>
    <property type="match status" value="1"/>
</dbReference>
<dbReference type="InterPro" id="IPR036942">
    <property type="entry name" value="Beta-barrel_TonB_sf"/>
</dbReference>
<evidence type="ECO:0000256" key="2">
    <source>
        <dbReference type="ARBA" id="ARBA00022448"/>
    </source>
</evidence>
<dbReference type="Gene3D" id="2.170.130.10">
    <property type="entry name" value="TonB-dependent receptor, plug domain"/>
    <property type="match status" value="1"/>
</dbReference>
<evidence type="ECO:0000256" key="5">
    <source>
        <dbReference type="ARBA" id="ARBA00023136"/>
    </source>
</evidence>
<feature type="chain" id="PRO_5047187617" evidence="8">
    <location>
        <begin position="22"/>
        <end position="1069"/>
    </location>
</feature>
<dbReference type="Pfam" id="PF13715">
    <property type="entry name" value="CarbopepD_reg_2"/>
    <property type="match status" value="1"/>
</dbReference>
<evidence type="ECO:0000256" key="1">
    <source>
        <dbReference type="ARBA" id="ARBA00004571"/>
    </source>
</evidence>
<dbReference type="InterPro" id="IPR008969">
    <property type="entry name" value="CarboxyPept-like_regulatory"/>
</dbReference>
<keyword evidence="4 7" id="KW-0812">Transmembrane</keyword>
<dbReference type="Gene3D" id="2.60.40.1120">
    <property type="entry name" value="Carboxypeptidase-like, regulatory domain"/>
    <property type="match status" value="1"/>
</dbReference>
<dbReference type="NCBIfam" id="TIGR04057">
    <property type="entry name" value="SusC_RagA_signa"/>
    <property type="match status" value="1"/>
</dbReference>
<evidence type="ECO:0000256" key="4">
    <source>
        <dbReference type="ARBA" id="ARBA00022692"/>
    </source>
</evidence>
<evidence type="ECO:0000256" key="8">
    <source>
        <dbReference type="SAM" id="SignalP"/>
    </source>
</evidence>
<evidence type="ECO:0000256" key="3">
    <source>
        <dbReference type="ARBA" id="ARBA00022452"/>
    </source>
</evidence>
<sequence>MKKSLLLSFVFMLALVVQAWAQQGRAITGRVTSASGGGALPGVSVIVKGTTVGVSTDVDGNYSLNVPANATTLLFRYLGFADKEVAIGNNSQINVSMEQATRTIDEVVVVGYGTQKREELTGSITSVSAEALKNVPVVSVDQALQGRAAGVQVTQNSGTPGSGIAVRVRGAASIGASNEPLYVVDGVPINTGSYTSIGTGGQQTNALSDLNPNDILSMEILKDAASAAIYGSRASNGVVLITTKRGKAGRTNVNFGYYTGTQQAWNKLDLLTGPQTIELFNEQLRNRYPVNAAGNISAFGVNWNSYADLAAYVFGGSKLGQGADGKYVSMDNGDGIRDVSTFNDPSSAVTTNWMDEIFRSAPISNYDLSVSGGNDKTKFHLSGTYFDQEGIVLGSGFERMNGRLNLDHSLTDKFRIGASVGLSRSNASRIQNDNNINGVVSTAVLVATDIPVYKADGTYAKDPGASTENPVAAALEPTLSAISARVIGNTFAEYDILPSLKWKSTFGIDYLTFRDEDFRPTTTNTGAGSKGLGQQSYLQDVSWLTEHTLNFNKTFSDIHNFSALLGIAYQQSTQNSIFAGATGFPGNDIKQLSAGSVKTSASSNETAWGLASYFSRFNYALKNRYLLSASVRTDGSSRFGENYRYGIFPAGSIGWRISEESFLQDVEFISELKLRASWGVTGNSEISNFGSLALISPGANYIQNAGLRPSQLGNPDLTWEETTQSNVGLDFSVLNNRIVFNADAYLKKTDDLLLARSLVGSSGFTSITENIGSVENKGLEFALTSYNVDSNTPGGFTWNTNFNIAINRNKVTKLNDGTPYAQGFASWVEEGQPLGAFRGYRVERIFQTQAEIDALDAAARQATGNAGARYQSSATRPGDIMFKDLNSDGIINSEDQEILGSAQPDFTGGITNNLAFKGFDLSFFFQFVQGNEVWNHTRAFAEGMNGVFGQTSAVLNRWTPENTSTDMPRAVYGDPNNNRRNSDRWIEDGSYTRLKNIQLGYNLPTSLVERAKLRSARVFVQGQNLLTFTDYSGMDPEVNTFSGSNTSLGTDFLVYPQAKTLTFGVNIGL</sequence>
<keyword evidence="6 7" id="KW-0998">Cell outer membrane</keyword>
<proteinExistence type="inferred from homology"/>
<evidence type="ECO:0000256" key="7">
    <source>
        <dbReference type="PROSITE-ProRule" id="PRU01360"/>
    </source>
</evidence>
<dbReference type="InterPro" id="IPR023996">
    <property type="entry name" value="TonB-dep_OMP_SusC/RagA"/>
</dbReference>
<dbReference type="InterPro" id="IPR023997">
    <property type="entry name" value="TonB-dep_OMP_SusC/RagA_CS"/>
</dbReference>
<keyword evidence="3 7" id="KW-1134">Transmembrane beta strand</keyword>
<evidence type="ECO:0000259" key="9">
    <source>
        <dbReference type="Pfam" id="PF07715"/>
    </source>
</evidence>
<evidence type="ECO:0000313" key="10">
    <source>
        <dbReference type="EMBL" id="MFD2246272.1"/>
    </source>
</evidence>
<feature type="signal peptide" evidence="8">
    <location>
        <begin position="1"/>
        <end position="21"/>
    </location>
</feature>
<dbReference type="RefSeq" id="WP_250427964.1">
    <property type="nucleotide sequence ID" value="NZ_JALPRR010000001.1"/>
</dbReference>
<dbReference type="SUPFAM" id="SSF49464">
    <property type="entry name" value="Carboxypeptidase regulatory domain-like"/>
    <property type="match status" value="1"/>
</dbReference>
<dbReference type="Pfam" id="PF07715">
    <property type="entry name" value="Plug"/>
    <property type="match status" value="1"/>
</dbReference>
<dbReference type="InterPro" id="IPR039426">
    <property type="entry name" value="TonB-dep_rcpt-like"/>
</dbReference>
<reference evidence="11" key="1">
    <citation type="journal article" date="2019" name="Int. J. Syst. Evol. Microbiol.">
        <title>The Global Catalogue of Microorganisms (GCM) 10K type strain sequencing project: providing services to taxonomists for standard genome sequencing and annotation.</title>
        <authorList>
            <consortium name="The Broad Institute Genomics Platform"/>
            <consortium name="The Broad Institute Genome Sequencing Center for Infectious Disease"/>
            <person name="Wu L."/>
            <person name="Ma J."/>
        </authorList>
    </citation>
    <scope>NUCLEOTIDE SEQUENCE [LARGE SCALE GENOMIC DNA]</scope>
    <source>
        <strain evidence="11">CGMCC 4.1782</strain>
    </source>
</reference>
<dbReference type="PROSITE" id="PS52016">
    <property type="entry name" value="TONB_DEPENDENT_REC_3"/>
    <property type="match status" value="1"/>
</dbReference>
<feature type="domain" description="TonB-dependent receptor plug" evidence="9">
    <location>
        <begin position="118"/>
        <end position="238"/>
    </location>
</feature>
<keyword evidence="11" id="KW-1185">Reference proteome</keyword>
<keyword evidence="8" id="KW-0732">Signal</keyword>
<dbReference type="EMBL" id="JBHUIM010000001">
    <property type="protein sequence ID" value="MFD2246272.1"/>
    <property type="molecule type" value="Genomic_DNA"/>
</dbReference>
<dbReference type="InterPro" id="IPR037066">
    <property type="entry name" value="Plug_dom_sf"/>
</dbReference>
<dbReference type="InterPro" id="IPR012910">
    <property type="entry name" value="Plug_dom"/>
</dbReference>